<dbReference type="Gene3D" id="2.40.50.40">
    <property type="match status" value="1"/>
</dbReference>
<dbReference type="OrthoDB" id="4800838at2759"/>
<comment type="subunit">
    <text evidence="1">Component of the NuA4 histone acetyltransferase complex.</text>
</comment>
<keyword evidence="4" id="KW-1185">Reference proteome</keyword>
<dbReference type="RefSeq" id="XP_022470544.1">
    <property type="nucleotide sequence ID" value="XM_022622954.1"/>
</dbReference>
<evidence type="ECO:0000256" key="1">
    <source>
        <dbReference type="ARBA" id="ARBA00011353"/>
    </source>
</evidence>
<accession>A0A1G4AW38</accession>
<reference evidence="3 4" key="1">
    <citation type="submission" date="2016-09" db="EMBL/GenBank/DDBJ databases">
        <authorList>
            <person name="Capua I."/>
            <person name="De Benedictis P."/>
            <person name="Joannis T."/>
            <person name="Lombin L.H."/>
            <person name="Cattoli G."/>
        </authorList>
    </citation>
    <scope>NUCLEOTIDE SEQUENCE [LARGE SCALE GENOMIC DNA]</scope>
    <source>
        <strain evidence="3 4">IMI 309357</strain>
    </source>
</reference>
<evidence type="ECO:0000256" key="2">
    <source>
        <dbReference type="SAM" id="MobiDB-lite"/>
    </source>
</evidence>
<feature type="compositionally biased region" description="Low complexity" evidence="2">
    <location>
        <begin position="310"/>
        <end position="323"/>
    </location>
</feature>
<sequence>MGFCRGIVSKLVSGHNNNNNQNNGTDEHFIRLMNSALEERHVRQGWSYDEPKADDGSFFKVNFTQGKNKSRSTWPSDYYFQSVQSRRPFNTANVAVHADLANLARRYDIHINELHNFMRFPPVRAVIRTLLIELEHPDAQSGPQLDELKVFDSVDQIVSNTDAADRRTYLTQVTAPGAQFADRALVLCLVKLCAQFEGWNRWVFGSRRSTIQVFMAVVGLFCNAWVQAPTINASWSRSDTPSPPSFLSSKRFGIICDSSSSSSSSPSSSSPRSSLTPEIWFEWSLLFDPWVRQTNAIQLLNPDPLPSPSSYPDNTTTTSAQSARRTKPVAVTEVSLPEPEKQGRVVVKYDKKPDEERWAFRSILDSRWAGRTPRTGLQYLVDWQYAEPTWQPARDLQGCDLWVLEFHRENPGKAGPVPRLRQSLE</sequence>
<dbReference type="Proteomes" id="UP000176998">
    <property type="component" value="Unassembled WGS sequence"/>
</dbReference>
<proteinExistence type="predicted"/>
<name>A0A1G4AW38_9PEZI</name>
<organism evidence="3 4">
    <name type="scientific">Colletotrichum orchidophilum</name>
    <dbReference type="NCBI Taxonomy" id="1209926"/>
    <lineage>
        <taxon>Eukaryota</taxon>
        <taxon>Fungi</taxon>
        <taxon>Dikarya</taxon>
        <taxon>Ascomycota</taxon>
        <taxon>Pezizomycotina</taxon>
        <taxon>Sordariomycetes</taxon>
        <taxon>Hypocreomycetidae</taxon>
        <taxon>Glomerellales</taxon>
        <taxon>Glomerellaceae</taxon>
        <taxon>Colletotrichum</taxon>
    </lineage>
</organism>
<feature type="region of interest" description="Disordered" evidence="2">
    <location>
        <begin position="302"/>
        <end position="329"/>
    </location>
</feature>
<comment type="caution">
    <text evidence="3">The sequence shown here is derived from an EMBL/GenBank/DDBJ whole genome shotgun (WGS) entry which is preliminary data.</text>
</comment>
<evidence type="ECO:0008006" key="5">
    <source>
        <dbReference type="Google" id="ProtNLM"/>
    </source>
</evidence>
<dbReference type="EMBL" id="MJBS01000121">
    <property type="protein sequence ID" value="OHE93379.1"/>
    <property type="molecule type" value="Genomic_DNA"/>
</dbReference>
<evidence type="ECO:0000313" key="4">
    <source>
        <dbReference type="Proteomes" id="UP000176998"/>
    </source>
</evidence>
<dbReference type="SUPFAM" id="SSF54160">
    <property type="entry name" value="Chromo domain-like"/>
    <property type="match status" value="1"/>
</dbReference>
<dbReference type="InterPro" id="IPR016197">
    <property type="entry name" value="Chromo-like_dom_sf"/>
</dbReference>
<dbReference type="STRING" id="1209926.A0A1G4AW38"/>
<evidence type="ECO:0000313" key="3">
    <source>
        <dbReference type="EMBL" id="OHE93379.1"/>
    </source>
</evidence>
<protein>
    <recommendedName>
        <fullName evidence="5">Chromo domain-containing protein</fullName>
    </recommendedName>
</protein>
<dbReference type="AlphaFoldDB" id="A0A1G4AW38"/>
<gene>
    <name evidence="3" type="ORF">CORC01_11329</name>
</gene>
<dbReference type="GeneID" id="34564464"/>